<dbReference type="AlphaFoldDB" id="A0AAJ0DBU8"/>
<comment type="caution">
    <text evidence="1">The sequence shown here is derived from an EMBL/GenBank/DDBJ whole genome shotgun (WGS) entry which is preliminary data.</text>
</comment>
<reference evidence="1" key="1">
    <citation type="submission" date="2023-04" db="EMBL/GenBank/DDBJ databases">
        <title>Black Yeasts Isolated from many extreme environments.</title>
        <authorList>
            <person name="Coleine C."/>
            <person name="Stajich J.E."/>
            <person name="Selbmann L."/>
        </authorList>
    </citation>
    <scope>NUCLEOTIDE SEQUENCE</scope>
    <source>
        <strain evidence="1">CCFEE 5312</strain>
    </source>
</reference>
<gene>
    <name evidence="1" type="ORF">LTR09_011377</name>
</gene>
<dbReference type="Pfam" id="PF11917">
    <property type="entry name" value="DUF3435"/>
    <property type="match status" value="1"/>
</dbReference>
<keyword evidence="2" id="KW-1185">Reference proteome</keyword>
<dbReference type="InterPro" id="IPR021842">
    <property type="entry name" value="DUF3435"/>
</dbReference>
<sequence length="684" mass="77561">MAVGQDRPRDWTAVIDGFAEHGRHVEPYAGATQSSIDHMRKRWQSFCLEAALPDPEEALQNVQAAQLKAFFQWMIENAERTPPQIGTLKQYFRILKMIYKRGTGAMLDEDVVCDVNAFIQYYAEGKKETSHRPKPVPSGEDLVNMLHFLYSRDKTTYPDERQRVQQGFLMIIHASSGLRPSSVTQSNKGRRKMEADKSAGVVEEVVKLRYRDVALLVGEDEQGRPRFAVEAIFTYFKGGNRRPQRKTFTWTDQADILTCPVAHLVALALHDKAFKLPSLRDASCVFSLTVPSGEKRITIPWGDDILDTPILRGRGDGTRAAQLQDSVSAKRLKSLGEQMGYPQTVTWYWLRRLVLNAVDGFGSEEVRNQVAGHLDSRTYRNNYQDQRISLDVASLVRGQKTEDALLRKFNDVGLNADPNANIALPRETHDYIAALSDVAALQAEQSRIAECIKNKYGSIKNAPISEELVGEYVQAKNSHRARKEFHKTRIISQLRKDFFMRKDAELIEAQLNGSEAHRTARTEQKVPILAVPERAELATLIGIEDMRSPSMRAQRAAAVQVMADLCCRVELKRNAVRYNNSLIKESSEEPIPTTDDERIPMKCQRLQCLFCLGDERLTFKDRTRTFSQQYTLGRHVENHFNALQGSCEISCPHPECKATGITVNNLDHLKNHAQKEHGIRLQCR</sequence>
<organism evidence="1 2">
    <name type="scientific">Extremus antarcticus</name>
    <dbReference type="NCBI Taxonomy" id="702011"/>
    <lineage>
        <taxon>Eukaryota</taxon>
        <taxon>Fungi</taxon>
        <taxon>Dikarya</taxon>
        <taxon>Ascomycota</taxon>
        <taxon>Pezizomycotina</taxon>
        <taxon>Dothideomycetes</taxon>
        <taxon>Dothideomycetidae</taxon>
        <taxon>Mycosphaerellales</taxon>
        <taxon>Extremaceae</taxon>
        <taxon>Extremus</taxon>
    </lineage>
</organism>
<name>A0AAJ0DBU8_9PEZI</name>
<accession>A0AAJ0DBU8</accession>
<evidence type="ECO:0000313" key="2">
    <source>
        <dbReference type="Proteomes" id="UP001271007"/>
    </source>
</evidence>
<dbReference type="PANTHER" id="PTHR37535">
    <property type="entry name" value="FLUG DOMAIN PROTEIN"/>
    <property type="match status" value="1"/>
</dbReference>
<evidence type="ECO:0000313" key="1">
    <source>
        <dbReference type="EMBL" id="KAK3047175.1"/>
    </source>
</evidence>
<dbReference type="Proteomes" id="UP001271007">
    <property type="component" value="Unassembled WGS sequence"/>
</dbReference>
<dbReference type="EMBL" id="JAWDJX010000066">
    <property type="protein sequence ID" value="KAK3047175.1"/>
    <property type="molecule type" value="Genomic_DNA"/>
</dbReference>
<proteinExistence type="predicted"/>
<dbReference type="PANTHER" id="PTHR37535:SF3">
    <property type="entry name" value="FLUG DOMAIN-CONTAINING PROTEIN"/>
    <property type="match status" value="1"/>
</dbReference>
<protein>
    <submittedName>
        <fullName evidence="1">Uncharacterized protein</fullName>
    </submittedName>
</protein>